<dbReference type="AlphaFoldDB" id="F9RIL4"/>
<reference evidence="8 9" key="1">
    <citation type="journal article" date="2012" name="Int. J. Syst. Evol. Microbiol.">
        <title>Vibrio caribbeanicus sp. nov., isolated from the marine sponge Scleritoderma cyanea.</title>
        <authorList>
            <person name="Hoffmann M."/>
            <person name="Monday S.R."/>
            <person name="Allard M.W."/>
            <person name="Strain E.A."/>
            <person name="Whittaker P."/>
            <person name="Naum M."/>
            <person name="McCarthy P.J."/>
            <person name="Lopez J.V."/>
            <person name="Fischer M."/>
            <person name="Brown E.W."/>
        </authorList>
    </citation>
    <scope>NUCLEOTIDE SEQUENCE [LARGE SCALE GENOMIC DNA]</scope>
    <source>
        <strain evidence="8 9">LMG 19158</strain>
    </source>
</reference>
<evidence type="ECO:0000256" key="4">
    <source>
        <dbReference type="ARBA" id="ARBA00023125"/>
    </source>
</evidence>
<keyword evidence="5" id="KW-0804">Transcription</keyword>
<name>F9RIL4_9VIBR</name>
<evidence type="ECO:0000256" key="1">
    <source>
        <dbReference type="ARBA" id="ARBA00010641"/>
    </source>
</evidence>
<evidence type="ECO:0000259" key="6">
    <source>
        <dbReference type="Pfam" id="PF04542"/>
    </source>
</evidence>
<dbReference type="SUPFAM" id="SSF88659">
    <property type="entry name" value="Sigma3 and sigma4 domains of RNA polymerase sigma factors"/>
    <property type="match status" value="1"/>
</dbReference>
<dbReference type="PANTHER" id="PTHR43133:SF62">
    <property type="entry name" value="RNA POLYMERASE SIGMA FACTOR SIGZ"/>
    <property type="match status" value="1"/>
</dbReference>
<dbReference type="InterPro" id="IPR036388">
    <property type="entry name" value="WH-like_DNA-bd_sf"/>
</dbReference>
<dbReference type="InterPro" id="IPR039425">
    <property type="entry name" value="RNA_pol_sigma-70-like"/>
</dbReference>
<dbReference type="Pfam" id="PF04545">
    <property type="entry name" value="Sigma70_r4"/>
    <property type="match status" value="1"/>
</dbReference>
<keyword evidence="4" id="KW-0238">DNA-binding</keyword>
<comment type="similarity">
    <text evidence="1">Belongs to the sigma-70 factor family. ECF subfamily.</text>
</comment>
<dbReference type="NCBIfam" id="TIGR02937">
    <property type="entry name" value="sigma70-ECF"/>
    <property type="match status" value="1"/>
</dbReference>
<keyword evidence="3" id="KW-0731">Sigma factor</keyword>
<dbReference type="CDD" id="cd06171">
    <property type="entry name" value="Sigma70_r4"/>
    <property type="match status" value="1"/>
</dbReference>
<evidence type="ECO:0000256" key="3">
    <source>
        <dbReference type="ARBA" id="ARBA00023082"/>
    </source>
</evidence>
<feature type="domain" description="RNA polymerase sigma-70 region 2" evidence="6">
    <location>
        <begin position="50"/>
        <end position="114"/>
    </location>
</feature>
<dbReference type="Pfam" id="PF04542">
    <property type="entry name" value="Sigma70_r2"/>
    <property type="match status" value="1"/>
</dbReference>
<dbReference type="Gene3D" id="1.10.10.10">
    <property type="entry name" value="Winged helix-like DNA-binding domain superfamily/Winged helix DNA-binding domain"/>
    <property type="match status" value="1"/>
</dbReference>
<proteinExistence type="inferred from homology"/>
<dbReference type="InterPro" id="IPR013324">
    <property type="entry name" value="RNA_pol_sigma_r3/r4-like"/>
</dbReference>
<dbReference type="Gene3D" id="1.10.1740.10">
    <property type="match status" value="1"/>
</dbReference>
<dbReference type="PANTHER" id="PTHR43133">
    <property type="entry name" value="RNA POLYMERASE ECF-TYPE SIGMA FACTO"/>
    <property type="match status" value="1"/>
</dbReference>
<comment type="caution">
    <text evidence="8">The sequence shown here is derived from an EMBL/GenBank/DDBJ whole genome shotgun (WGS) entry which is preliminary data.</text>
</comment>
<dbReference type="InterPro" id="IPR007630">
    <property type="entry name" value="RNA_pol_sigma70_r4"/>
</dbReference>
<dbReference type="GO" id="GO:0016987">
    <property type="term" value="F:sigma factor activity"/>
    <property type="evidence" value="ECO:0007669"/>
    <property type="project" value="UniProtKB-KW"/>
</dbReference>
<accession>F9RIL4</accession>
<dbReference type="GO" id="GO:0006352">
    <property type="term" value="P:DNA-templated transcription initiation"/>
    <property type="evidence" value="ECO:0007669"/>
    <property type="project" value="InterPro"/>
</dbReference>
<evidence type="ECO:0000256" key="2">
    <source>
        <dbReference type="ARBA" id="ARBA00023015"/>
    </source>
</evidence>
<dbReference type="eggNOG" id="COG1595">
    <property type="taxonomic scope" value="Bacteria"/>
</dbReference>
<evidence type="ECO:0000256" key="5">
    <source>
        <dbReference type="ARBA" id="ARBA00023163"/>
    </source>
</evidence>
<dbReference type="InterPro" id="IPR014284">
    <property type="entry name" value="RNA_pol_sigma-70_dom"/>
</dbReference>
<protein>
    <submittedName>
        <fullName evidence="8">RNA polymerase sigma factor</fullName>
    </submittedName>
</protein>
<evidence type="ECO:0000313" key="9">
    <source>
        <dbReference type="Proteomes" id="UP000004349"/>
    </source>
</evidence>
<evidence type="ECO:0000259" key="7">
    <source>
        <dbReference type="Pfam" id="PF04545"/>
    </source>
</evidence>
<dbReference type="GO" id="GO:0003677">
    <property type="term" value="F:DNA binding"/>
    <property type="evidence" value="ECO:0007669"/>
    <property type="project" value="UniProtKB-KW"/>
</dbReference>
<dbReference type="SUPFAM" id="SSF88946">
    <property type="entry name" value="Sigma2 domain of RNA polymerase sigma factors"/>
    <property type="match status" value="1"/>
</dbReference>
<sequence length="209" mass="24270">MATYTVKIKHLKEVGMSLPDTNTYTRADWTACMDKIKQRDKHAYALVFYHFSPRLKQFAFKHMGNEQVAIELVQEALATVWQKAALFDGSKSSLSTWVYTIARNLCFDLLRKQKGRDAHVLADDIWPTDFIPPDLIEHYSPEHEMLKKQVLKFLDLLPEAQRKVVQAVYLEDRPHQQVAEMFDIPLGTVKSRLRLAVEKLRNTIEAEQL</sequence>
<dbReference type="InterPro" id="IPR013325">
    <property type="entry name" value="RNA_pol_sigma_r2"/>
</dbReference>
<organism evidence="8 9">
    <name type="scientific">Vibrio scophthalmi LMG 19158</name>
    <dbReference type="NCBI Taxonomy" id="870967"/>
    <lineage>
        <taxon>Bacteria</taxon>
        <taxon>Pseudomonadati</taxon>
        <taxon>Pseudomonadota</taxon>
        <taxon>Gammaproteobacteria</taxon>
        <taxon>Vibrionales</taxon>
        <taxon>Vibrionaceae</taxon>
        <taxon>Vibrio</taxon>
    </lineage>
</organism>
<feature type="domain" description="RNA polymerase sigma-70 region 4" evidence="7">
    <location>
        <begin position="154"/>
        <end position="202"/>
    </location>
</feature>
<dbReference type="Proteomes" id="UP000004349">
    <property type="component" value="Unassembled WGS sequence"/>
</dbReference>
<dbReference type="EMBL" id="AFWE01000023">
    <property type="protein sequence ID" value="EGU42237.1"/>
    <property type="molecule type" value="Genomic_DNA"/>
</dbReference>
<evidence type="ECO:0000313" key="8">
    <source>
        <dbReference type="EMBL" id="EGU42237.1"/>
    </source>
</evidence>
<gene>
    <name evidence="8" type="ORF">VIS19158_12598</name>
</gene>
<dbReference type="InterPro" id="IPR007627">
    <property type="entry name" value="RNA_pol_sigma70_r2"/>
</dbReference>
<keyword evidence="2" id="KW-0805">Transcription regulation</keyword>